<evidence type="ECO:0000313" key="2">
    <source>
        <dbReference type="EMBL" id="QNN66712.1"/>
    </source>
</evidence>
<protein>
    <submittedName>
        <fullName evidence="2">Polyphosphate kinase</fullName>
    </submittedName>
</protein>
<dbReference type="PANTHER" id="PTHR34383">
    <property type="entry name" value="POLYPHOSPHATE:AMP PHOSPHOTRANSFERASE-RELATED"/>
    <property type="match status" value="1"/>
</dbReference>
<keyword evidence="3" id="KW-1185">Reference proteome</keyword>
<dbReference type="Proteomes" id="UP000515971">
    <property type="component" value="Chromosome"/>
</dbReference>
<feature type="domain" description="Polyphosphate kinase-2-related" evidence="1">
    <location>
        <begin position="8"/>
        <end position="224"/>
    </location>
</feature>
<keyword evidence="2" id="KW-0418">Kinase</keyword>
<name>A0A7G9SFT7_9SPHN</name>
<evidence type="ECO:0000313" key="3">
    <source>
        <dbReference type="Proteomes" id="UP000515971"/>
    </source>
</evidence>
<gene>
    <name evidence="2" type="ORF">H9L13_08440</name>
</gene>
<proteinExistence type="predicted"/>
<dbReference type="InterPro" id="IPR022488">
    <property type="entry name" value="PPK2-related"/>
</dbReference>
<keyword evidence="2" id="KW-0808">Transferase</keyword>
<dbReference type="Gene3D" id="3.40.50.300">
    <property type="entry name" value="P-loop containing nucleotide triphosphate hydrolases"/>
    <property type="match status" value="1"/>
</dbReference>
<reference evidence="2 3" key="1">
    <citation type="submission" date="2020-08" db="EMBL/GenBank/DDBJ databases">
        <title>Genome sequence of Sphingomonas lutea KCTC 23642T.</title>
        <authorList>
            <person name="Hyun D.-W."/>
            <person name="Bae J.-W."/>
        </authorList>
    </citation>
    <scope>NUCLEOTIDE SEQUENCE [LARGE SCALE GENOMIC DNA]</scope>
    <source>
        <strain evidence="2 3">KCTC 23642</strain>
    </source>
</reference>
<accession>A0A7G9SFT7</accession>
<dbReference type="RefSeq" id="WP_187537304.1">
    <property type="nucleotide sequence ID" value="NZ_BAABJT010000001.1"/>
</dbReference>
<dbReference type="PANTHER" id="PTHR34383:SF3">
    <property type="entry name" value="POLYPHOSPHATE:AMP PHOSPHOTRANSFERASE"/>
    <property type="match status" value="1"/>
</dbReference>
<dbReference type="KEGG" id="slut:H9L13_08440"/>
<evidence type="ECO:0000259" key="1">
    <source>
        <dbReference type="Pfam" id="PF03976"/>
    </source>
</evidence>
<dbReference type="AlphaFoldDB" id="A0A7G9SFT7"/>
<dbReference type="Pfam" id="PF03976">
    <property type="entry name" value="PPK2"/>
    <property type="match status" value="1"/>
</dbReference>
<dbReference type="InterPro" id="IPR027417">
    <property type="entry name" value="P-loop_NTPase"/>
</dbReference>
<dbReference type="SUPFAM" id="SSF52540">
    <property type="entry name" value="P-loop containing nucleoside triphosphate hydrolases"/>
    <property type="match status" value="1"/>
</dbReference>
<organism evidence="2 3">
    <name type="scientific">Sphingomonas lutea</name>
    <dbReference type="NCBI Taxonomy" id="1045317"/>
    <lineage>
        <taxon>Bacteria</taxon>
        <taxon>Pseudomonadati</taxon>
        <taxon>Pseudomonadota</taxon>
        <taxon>Alphaproteobacteria</taxon>
        <taxon>Sphingomonadales</taxon>
        <taxon>Sphingomonadaceae</taxon>
        <taxon>Sphingomonas</taxon>
    </lineage>
</organism>
<dbReference type="EMBL" id="CP060718">
    <property type="protein sequence ID" value="QNN66712.1"/>
    <property type="molecule type" value="Genomic_DNA"/>
</dbReference>
<dbReference type="GO" id="GO:0016301">
    <property type="term" value="F:kinase activity"/>
    <property type="evidence" value="ECO:0007669"/>
    <property type="project" value="UniProtKB-KW"/>
</dbReference>
<sequence length="240" mass="27053">MSPVAGHDQQSALAALREHVCELQLPQIVHGRRAIVLFEGPEGSGKKAALRQLASAFDPCHTAVHCTLHDRREASEGHWLARFWRQLPSAGNTAIFFRSWYRRVLDDRLLGRTDDAALARAFDEINEFEAQQRDYGTLIVKLFFEVSAETQEVRLRERLANPWRAVARSADPLDLRDPAYAEALADLRKHSDTRWSPWRMIDGTDETEASLAALEAIAEAWDKAMPSEPPHLVEAPIRAA</sequence>